<evidence type="ECO:0008006" key="4">
    <source>
        <dbReference type="Google" id="ProtNLM"/>
    </source>
</evidence>
<sequence length="41" mass="4531">MQDTTDIEIGARRKRARRTALIAGGFAVAVFLLSIVQMLKI</sequence>
<keyword evidence="1" id="KW-0812">Transmembrane</keyword>
<keyword evidence="1" id="KW-0472">Membrane</keyword>
<accession>A0ABT9SXD8</accession>
<keyword evidence="1" id="KW-1133">Transmembrane helix</keyword>
<evidence type="ECO:0000313" key="3">
    <source>
        <dbReference type="Proteomes" id="UP001237737"/>
    </source>
</evidence>
<gene>
    <name evidence="2" type="ORF">J2T07_001841</name>
</gene>
<keyword evidence="3" id="KW-1185">Reference proteome</keyword>
<dbReference type="EMBL" id="JAUSSK010000002">
    <property type="protein sequence ID" value="MDQ0009664.1"/>
    <property type="molecule type" value="Genomic_DNA"/>
</dbReference>
<dbReference type="RefSeq" id="WP_306849199.1">
    <property type="nucleotide sequence ID" value="NZ_JAUSSK010000002.1"/>
</dbReference>
<feature type="transmembrane region" description="Helical" evidence="1">
    <location>
        <begin position="20"/>
        <end position="39"/>
    </location>
</feature>
<organism evidence="2 3">
    <name type="scientific">Luteibacter jiangsuensis</name>
    <dbReference type="NCBI Taxonomy" id="637577"/>
    <lineage>
        <taxon>Bacteria</taxon>
        <taxon>Pseudomonadati</taxon>
        <taxon>Pseudomonadota</taxon>
        <taxon>Gammaproteobacteria</taxon>
        <taxon>Lysobacterales</taxon>
        <taxon>Rhodanobacteraceae</taxon>
        <taxon>Luteibacter</taxon>
    </lineage>
</organism>
<comment type="caution">
    <text evidence="2">The sequence shown here is derived from an EMBL/GenBank/DDBJ whole genome shotgun (WGS) entry which is preliminary data.</text>
</comment>
<evidence type="ECO:0000313" key="2">
    <source>
        <dbReference type="EMBL" id="MDQ0009664.1"/>
    </source>
</evidence>
<evidence type="ECO:0000256" key="1">
    <source>
        <dbReference type="SAM" id="Phobius"/>
    </source>
</evidence>
<name>A0ABT9SXD8_9GAMM</name>
<protein>
    <recommendedName>
        <fullName evidence="4">Protoheme IX farnesyltransferase</fullName>
    </recommendedName>
</protein>
<proteinExistence type="predicted"/>
<dbReference type="Proteomes" id="UP001237737">
    <property type="component" value="Unassembled WGS sequence"/>
</dbReference>
<reference evidence="2 3" key="1">
    <citation type="submission" date="2023-07" db="EMBL/GenBank/DDBJ databases">
        <title>Sorghum-associated microbial communities from plants grown in Nebraska, USA.</title>
        <authorList>
            <person name="Schachtman D."/>
        </authorList>
    </citation>
    <scope>NUCLEOTIDE SEQUENCE [LARGE SCALE GENOMIC DNA]</scope>
    <source>
        <strain evidence="2 3">CC60</strain>
    </source>
</reference>